<evidence type="ECO:0000313" key="7">
    <source>
        <dbReference type="EMBL" id="KAA0164911.1"/>
    </source>
</evidence>
<sequence>MAAAPVAAAGPGAAPWAPKAEAISAIVDMLRKAVSQDPAQMSEAMGTLQTWESSPEFVNHLSFVLVKCPPELVPIRDVAGGTLTGIISRKAQNFTSESLVPAKQLLLSGIASSEESVRNFCANNVAALTRVLVRRERNERSNLAEGAPIPQAIRAWPELISTVMGGLGSDSAIVRQGCVRLASQLVEDVPSWVSEQGPDVLDGFLTRLYQAAEADPGSNIRYAVSALEKVALMSPEEAPPALLAGLDRWVNLLQAAVKGAPEPRVRSTAMQTVSQLVANHGDHMAPHMARVVELAFSAADDKSSLVSGSAVDFWIYFTGWVSDRDEPVDDGPGREAVGSLKAAHARFTVPLLPRLLPLLVAKLKLLPEDSSIVDVDDDGGGGVASAGEAKAEGAWAADGDQAFFFGTLTPRVAASDALQNIAKCIGDPVAEQLWPVVTRLLSDVRPETWESVEAGLLIIDTTMEGCFDWYKTRIASLIPVACDMATNSTRPVLRVSAFGVLHRAAPVLASLDDAAVVRVLGAIMGGCKNGNVHVQGRAVQALNNSLRELAMVDRLNAEWASSAALGLAAALPSLGVQGRTQACVFFAMLSEVLDPSELVPVTGPVLSSLLEWWSRRPEGGARESDTSVLAILEAANELVMNAPAASAAFAPVMMSRCMNLIRNTKIVFMAADHAGESPAGVFNAGMAFELVGNCLCAMPEAASREFVSKSSILEDIAFFVRSSHDTDVVESAIGTLCECGTQAPAEAVPAILGLWRDVVCYVHPDYAGAAGQAAWMLATMIKSARGALPAELLAVTSERVAKVFGGAFDRDGKGSTGMSAEQLSNVGLLGARIALAAPDAARVWVAHEPALVNWLASSVMNHDLSEKLEVVQTISAVISANPAIVRTPRIVQASSAAVASFAGIAKPSDPPEALAAIRTCCATIMSTIRSQLSEAEWSVEAASVNGKKLKQRVNTVTGTVVFPPA</sequence>
<dbReference type="SUPFAM" id="SSF48371">
    <property type="entry name" value="ARM repeat"/>
    <property type="match status" value="1"/>
</dbReference>
<evidence type="ECO:0000313" key="9">
    <source>
        <dbReference type="Proteomes" id="UP000323011"/>
    </source>
</evidence>
<keyword evidence="5" id="KW-0653">Protein transport</keyword>
<protein>
    <recommendedName>
        <fullName evidence="12">Importin N-terminal domain-containing protein</fullName>
    </recommendedName>
</protein>
<dbReference type="Gene3D" id="1.25.10.10">
    <property type="entry name" value="Leucine-rich Repeat Variant"/>
    <property type="match status" value="1"/>
</dbReference>
<organism evidence="8 11">
    <name type="scientific">Cafeteria roenbergensis</name>
    <name type="common">Marine flagellate</name>
    <dbReference type="NCBI Taxonomy" id="33653"/>
    <lineage>
        <taxon>Eukaryota</taxon>
        <taxon>Sar</taxon>
        <taxon>Stramenopiles</taxon>
        <taxon>Bigyra</taxon>
        <taxon>Opalozoa</taxon>
        <taxon>Bicosoecida</taxon>
        <taxon>Cafeteriaceae</taxon>
        <taxon>Cafeteria</taxon>
    </lineage>
</organism>
<evidence type="ECO:0000313" key="6">
    <source>
        <dbReference type="EMBL" id="KAA0157100.1"/>
    </source>
</evidence>
<evidence type="ECO:0000256" key="5">
    <source>
        <dbReference type="ARBA" id="ARBA00022927"/>
    </source>
</evidence>
<reference evidence="9 10" key="1">
    <citation type="submission" date="2019-07" db="EMBL/GenBank/DDBJ databases">
        <title>Genomes of Cafeteria roenbergensis.</title>
        <authorList>
            <person name="Fischer M.G."/>
            <person name="Hackl T."/>
            <person name="Roman M."/>
        </authorList>
    </citation>
    <scope>NUCLEOTIDE SEQUENCE [LARGE SCALE GENOMIC DNA]</scope>
    <source>
        <strain evidence="6 9">BVI</strain>
        <strain evidence="8 11">Cflag</strain>
        <strain evidence="7 10">RCC970-E3</strain>
    </source>
</reference>
<dbReference type="GO" id="GO:0006606">
    <property type="term" value="P:protein import into nucleus"/>
    <property type="evidence" value="ECO:0007669"/>
    <property type="project" value="InterPro"/>
</dbReference>
<accession>A0A5A8DWI8</accession>
<dbReference type="EMBL" id="VLTM01000001">
    <property type="protein sequence ID" value="KAA0168937.1"/>
    <property type="molecule type" value="Genomic_DNA"/>
</dbReference>
<name>A0A5A8DWI8_CAFRO</name>
<evidence type="ECO:0000313" key="11">
    <source>
        <dbReference type="Proteomes" id="UP000325113"/>
    </source>
</evidence>
<comment type="caution">
    <text evidence="8">The sequence shown here is derived from an EMBL/GenBank/DDBJ whole genome shotgun (WGS) entry which is preliminary data.</text>
</comment>
<keyword evidence="9" id="KW-1185">Reference proteome</keyword>
<evidence type="ECO:0000256" key="1">
    <source>
        <dbReference type="ARBA" id="ARBA00004496"/>
    </source>
</evidence>
<comment type="subcellular location">
    <subcellularLocation>
        <location evidence="1">Cytoplasm</location>
    </subcellularLocation>
</comment>
<dbReference type="Proteomes" id="UP000325113">
    <property type="component" value="Unassembled WGS sequence"/>
</dbReference>
<keyword evidence="2" id="KW-0813">Transport</keyword>
<dbReference type="EMBL" id="VLTN01000002">
    <property type="protein sequence ID" value="KAA0157100.1"/>
    <property type="molecule type" value="Genomic_DNA"/>
</dbReference>
<dbReference type="Proteomes" id="UP000323011">
    <property type="component" value="Unassembled WGS sequence"/>
</dbReference>
<evidence type="ECO:0000256" key="3">
    <source>
        <dbReference type="ARBA" id="ARBA00022490"/>
    </source>
</evidence>
<dbReference type="InterPro" id="IPR011989">
    <property type="entry name" value="ARM-like"/>
</dbReference>
<gene>
    <name evidence="7" type="ORF">FNF28_03645</name>
    <name evidence="6" type="ORF">FNF29_00452</name>
    <name evidence="8" type="ORF">FNF31_00098</name>
</gene>
<dbReference type="InterPro" id="IPR040122">
    <property type="entry name" value="Importin_beta"/>
</dbReference>
<dbReference type="AlphaFoldDB" id="A0A5A8DWI8"/>
<evidence type="ECO:0000313" key="10">
    <source>
        <dbReference type="Proteomes" id="UP000324907"/>
    </source>
</evidence>
<dbReference type="PANTHER" id="PTHR10527">
    <property type="entry name" value="IMPORTIN BETA"/>
    <property type="match status" value="1"/>
</dbReference>
<evidence type="ECO:0008006" key="12">
    <source>
        <dbReference type="Google" id="ProtNLM"/>
    </source>
</evidence>
<dbReference type="GO" id="GO:0005737">
    <property type="term" value="C:cytoplasm"/>
    <property type="evidence" value="ECO:0007669"/>
    <property type="project" value="UniProtKB-SubCell"/>
</dbReference>
<keyword evidence="3" id="KW-0963">Cytoplasm</keyword>
<evidence type="ECO:0000313" key="8">
    <source>
        <dbReference type="EMBL" id="KAA0168937.1"/>
    </source>
</evidence>
<evidence type="ECO:0000256" key="4">
    <source>
        <dbReference type="ARBA" id="ARBA00022737"/>
    </source>
</evidence>
<dbReference type="InterPro" id="IPR016024">
    <property type="entry name" value="ARM-type_fold"/>
</dbReference>
<dbReference type="Proteomes" id="UP000324907">
    <property type="component" value="Unassembled WGS sequence"/>
</dbReference>
<evidence type="ECO:0000256" key="2">
    <source>
        <dbReference type="ARBA" id="ARBA00022448"/>
    </source>
</evidence>
<dbReference type="EMBL" id="VLTL01000051">
    <property type="protein sequence ID" value="KAA0164911.1"/>
    <property type="molecule type" value="Genomic_DNA"/>
</dbReference>
<proteinExistence type="predicted"/>
<keyword evidence="4" id="KW-0677">Repeat</keyword>